<dbReference type="Proteomes" id="UP000321058">
    <property type="component" value="Unassembled WGS sequence"/>
</dbReference>
<keyword evidence="4" id="KW-1185">Reference proteome</keyword>
<evidence type="ECO:0000313" key="4">
    <source>
        <dbReference type="Proteomes" id="UP000321058"/>
    </source>
</evidence>
<dbReference type="PRINTS" id="PR00080">
    <property type="entry name" value="SDRFAMILY"/>
</dbReference>
<dbReference type="FunFam" id="3.40.50.720:FF:000084">
    <property type="entry name" value="Short-chain dehydrogenase reductase"/>
    <property type="match status" value="1"/>
</dbReference>
<dbReference type="PRINTS" id="PR00081">
    <property type="entry name" value="GDHRDH"/>
</dbReference>
<dbReference type="PANTHER" id="PTHR42760">
    <property type="entry name" value="SHORT-CHAIN DEHYDROGENASES/REDUCTASES FAMILY MEMBER"/>
    <property type="match status" value="1"/>
</dbReference>
<comment type="caution">
    <text evidence="3">The sequence shown here is derived from an EMBL/GenBank/DDBJ whole genome shotgun (WGS) entry which is preliminary data.</text>
</comment>
<dbReference type="InterPro" id="IPR002347">
    <property type="entry name" value="SDR_fam"/>
</dbReference>
<dbReference type="AlphaFoldDB" id="A0A512N719"/>
<dbReference type="InterPro" id="IPR036291">
    <property type="entry name" value="NAD(P)-bd_dom_sf"/>
</dbReference>
<dbReference type="GO" id="GO:0016616">
    <property type="term" value="F:oxidoreductase activity, acting on the CH-OH group of donors, NAD or NADP as acceptor"/>
    <property type="evidence" value="ECO:0007669"/>
    <property type="project" value="TreeGrafter"/>
</dbReference>
<protein>
    <submittedName>
        <fullName evidence="3">Short-chain dehydrogenase</fullName>
    </submittedName>
</protein>
<dbReference type="EMBL" id="BKAJ01000032">
    <property type="protein sequence ID" value="GEP54785.1"/>
    <property type="molecule type" value="Genomic_DNA"/>
</dbReference>
<dbReference type="SMART" id="SM00822">
    <property type="entry name" value="PKS_KR"/>
    <property type="match status" value="1"/>
</dbReference>
<evidence type="ECO:0000256" key="1">
    <source>
        <dbReference type="ARBA" id="ARBA00006484"/>
    </source>
</evidence>
<name>A0A512N719_9HYPH</name>
<dbReference type="RefSeq" id="WP_170302966.1">
    <property type="nucleotide sequence ID" value="NZ_BKAJ01000032.1"/>
</dbReference>
<reference evidence="3 4" key="1">
    <citation type="submission" date="2019-07" db="EMBL/GenBank/DDBJ databases">
        <title>Whole genome shotgun sequence of Reyranella soli NBRC 108950.</title>
        <authorList>
            <person name="Hosoyama A."/>
            <person name="Uohara A."/>
            <person name="Ohji S."/>
            <person name="Ichikawa N."/>
        </authorList>
    </citation>
    <scope>NUCLEOTIDE SEQUENCE [LARGE SCALE GENOMIC DNA]</scope>
    <source>
        <strain evidence="3 4">NBRC 108950</strain>
    </source>
</reference>
<gene>
    <name evidence="3" type="ORF">RSO01_19510</name>
</gene>
<evidence type="ECO:0000313" key="3">
    <source>
        <dbReference type="EMBL" id="GEP54785.1"/>
    </source>
</evidence>
<accession>A0A512N719</accession>
<feature type="domain" description="Ketoreductase" evidence="2">
    <location>
        <begin position="7"/>
        <end position="181"/>
    </location>
</feature>
<dbReference type="InterPro" id="IPR020904">
    <property type="entry name" value="Sc_DH/Rdtase_CS"/>
</dbReference>
<evidence type="ECO:0000259" key="2">
    <source>
        <dbReference type="SMART" id="SM00822"/>
    </source>
</evidence>
<organism evidence="3 4">
    <name type="scientific">Reyranella soli</name>
    <dbReference type="NCBI Taxonomy" id="1230389"/>
    <lineage>
        <taxon>Bacteria</taxon>
        <taxon>Pseudomonadati</taxon>
        <taxon>Pseudomonadota</taxon>
        <taxon>Alphaproteobacteria</taxon>
        <taxon>Hyphomicrobiales</taxon>
        <taxon>Reyranellaceae</taxon>
        <taxon>Reyranella</taxon>
    </lineage>
</organism>
<sequence>MTRLSGKIAIVTGAASGIGAASAKLFADEGAQVLAVDRPESAIEQAHAGNNAIAAFGCDITGDDAPKKIVQAALAKFGAIDILFNNAGVSGRAFVEEMTDAQWDHVNGVNVRAMFRICREAIPALKARAKEKGRARIVNTASVMAFDTDYGLAAYCASKAGVGGLTRTLALELGKFNITANYVCPGAIYTGMTRTNFDNPEIRAVWEKKAALRRLGQPIDIARGALLLASDEADFITGHELVVDGGLTLRT</sequence>
<dbReference type="PROSITE" id="PS00061">
    <property type="entry name" value="ADH_SHORT"/>
    <property type="match status" value="1"/>
</dbReference>
<comment type="similarity">
    <text evidence="1">Belongs to the short-chain dehydrogenases/reductases (SDR) family.</text>
</comment>
<dbReference type="Gene3D" id="3.40.50.720">
    <property type="entry name" value="NAD(P)-binding Rossmann-like Domain"/>
    <property type="match status" value="1"/>
</dbReference>
<proteinExistence type="inferred from homology"/>
<dbReference type="CDD" id="cd05233">
    <property type="entry name" value="SDR_c"/>
    <property type="match status" value="1"/>
</dbReference>
<dbReference type="Pfam" id="PF13561">
    <property type="entry name" value="adh_short_C2"/>
    <property type="match status" value="1"/>
</dbReference>
<dbReference type="InterPro" id="IPR057326">
    <property type="entry name" value="KR_dom"/>
</dbReference>
<dbReference type="SUPFAM" id="SSF51735">
    <property type="entry name" value="NAD(P)-binding Rossmann-fold domains"/>
    <property type="match status" value="1"/>
</dbReference>